<dbReference type="GO" id="GO:0005786">
    <property type="term" value="C:signal recognition particle, endoplasmic reticulum targeting"/>
    <property type="evidence" value="ECO:0007669"/>
    <property type="project" value="UniProtKB-KW"/>
</dbReference>
<evidence type="ECO:0000256" key="2">
    <source>
        <dbReference type="ARBA" id="ARBA00022490"/>
    </source>
</evidence>
<proteinExistence type="predicted"/>
<evidence type="ECO:0000256" key="4">
    <source>
        <dbReference type="ARBA" id="ARBA00023274"/>
    </source>
</evidence>
<dbReference type="Gene3D" id="3.30.56.30">
    <property type="entry name" value="Signal recognition particle, SRP19-like subunit"/>
    <property type="match status" value="1"/>
</dbReference>
<dbReference type="EMBL" id="ADBJ01000018">
    <property type="protein sequence ID" value="EFA82862.1"/>
    <property type="molecule type" value="Genomic_DNA"/>
</dbReference>
<dbReference type="Proteomes" id="UP000001396">
    <property type="component" value="Unassembled WGS sequence"/>
</dbReference>
<dbReference type="Pfam" id="PF01922">
    <property type="entry name" value="SRP19"/>
    <property type="match status" value="1"/>
</dbReference>
<dbReference type="GO" id="GO:0006617">
    <property type="term" value="P:SRP-dependent cotranslational protein targeting to membrane, signal sequence recognition"/>
    <property type="evidence" value="ECO:0007669"/>
    <property type="project" value="TreeGrafter"/>
</dbReference>
<protein>
    <submittedName>
        <fullName evidence="6">Signal recognition particle 19 kDa subunit</fullName>
    </submittedName>
</protein>
<evidence type="ECO:0000256" key="1">
    <source>
        <dbReference type="ARBA" id="ARBA00004496"/>
    </source>
</evidence>
<sequence>MSTTTTTTNTPANNAPKPVNTANIPNFKKWTIIYPHYINSELTKDEGRRTAKDKSVKNPGIEEIARCCGAAGLSAVIESTKGYPSDFFQRGRVRVQMLNDQGAPIIPTIKNKTELMLFIAEKIKLVNPNRPENFNPISLLNLPQPAVKKDKEEKKKKKGKN</sequence>
<comment type="subcellular location">
    <subcellularLocation>
        <location evidence="1">Cytoplasm</location>
    </subcellularLocation>
</comment>
<dbReference type="AlphaFoldDB" id="D3B7W9"/>
<evidence type="ECO:0000313" key="7">
    <source>
        <dbReference type="Proteomes" id="UP000001396"/>
    </source>
</evidence>
<evidence type="ECO:0000256" key="3">
    <source>
        <dbReference type="ARBA" id="ARBA00023135"/>
    </source>
</evidence>
<gene>
    <name evidence="6" type="primary">srp19</name>
    <name evidence="6" type="ORF">PPL_04557</name>
</gene>
<keyword evidence="3" id="KW-0733">Signal recognition particle</keyword>
<dbReference type="PANTHER" id="PTHR17453">
    <property type="entry name" value="SIGNAL RECOGNITION PARTICLE 19 KD PROTEIN"/>
    <property type="match status" value="1"/>
</dbReference>
<accession>D3B7W9</accession>
<reference evidence="6 7" key="1">
    <citation type="journal article" date="2011" name="Genome Res.">
        <title>Phylogeny-wide analysis of social amoeba genomes highlights ancient origins for complex intercellular communication.</title>
        <authorList>
            <person name="Heidel A.J."/>
            <person name="Lawal H.M."/>
            <person name="Felder M."/>
            <person name="Schilde C."/>
            <person name="Helps N.R."/>
            <person name="Tunggal B."/>
            <person name="Rivero F."/>
            <person name="John U."/>
            <person name="Schleicher M."/>
            <person name="Eichinger L."/>
            <person name="Platzer M."/>
            <person name="Noegel A.A."/>
            <person name="Schaap P."/>
            <person name="Gloeckner G."/>
        </authorList>
    </citation>
    <scope>NUCLEOTIDE SEQUENCE [LARGE SCALE GENOMIC DNA]</scope>
    <source>
        <strain evidence="7">ATCC 26659 / Pp 5 / PN500</strain>
    </source>
</reference>
<evidence type="ECO:0000313" key="6">
    <source>
        <dbReference type="EMBL" id="EFA82862.1"/>
    </source>
</evidence>
<feature type="region of interest" description="Disordered" evidence="5">
    <location>
        <begin position="1"/>
        <end position="21"/>
    </location>
</feature>
<dbReference type="GO" id="GO:0008312">
    <property type="term" value="F:7S RNA binding"/>
    <property type="evidence" value="ECO:0007669"/>
    <property type="project" value="InterPro"/>
</dbReference>
<dbReference type="InParanoid" id="D3B7W9"/>
<dbReference type="GeneID" id="31360044"/>
<dbReference type="RefSeq" id="XP_020434979.1">
    <property type="nucleotide sequence ID" value="XM_020575459.1"/>
</dbReference>
<dbReference type="PANTHER" id="PTHR17453:SF0">
    <property type="entry name" value="SIGNAL RECOGNITION PARTICLE 19 KDA PROTEIN"/>
    <property type="match status" value="1"/>
</dbReference>
<dbReference type="FunCoup" id="D3B7W9">
    <property type="interactions" value="57"/>
</dbReference>
<keyword evidence="4" id="KW-0687">Ribonucleoprotein</keyword>
<keyword evidence="7" id="KW-1185">Reference proteome</keyword>
<dbReference type="OMA" id="QCVVEKN"/>
<dbReference type="InterPro" id="IPR036521">
    <property type="entry name" value="SRP19-like_sf"/>
</dbReference>
<dbReference type="SUPFAM" id="SSF69695">
    <property type="entry name" value="SRP19"/>
    <property type="match status" value="1"/>
</dbReference>
<dbReference type="InterPro" id="IPR002778">
    <property type="entry name" value="Signal_recog_particle_SRP19"/>
</dbReference>
<name>D3B7W9_HETP5</name>
<keyword evidence="2" id="KW-0963">Cytoplasm</keyword>
<dbReference type="STRING" id="670386.D3B7W9"/>
<organism evidence="6 7">
    <name type="scientific">Heterostelium pallidum (strain ATCC 26659 / Pp 5 / PN500)</name>
    <name type="common">Cellular slime mold</name>
    <name type="synonym">Polysphondylium pallidum</name>
    <dbReference type="NCBI Taxonomy" id="670386"/>
    <lineage>
        <taxon>Eukaryota</taxon>
        <taxon>Amoebozoa</taxon>
        <taxon>Evosea</taxon>
        <taxon>Eumycetozoa</taxon>
        <taxon>Dictyostelia</taxon>
        <taxon>Acytosteliales</taxon>
        <taxon>Acytosteliaceae</taxon>
        <taxon>Heterostelium</taxon>
    </lineage>
</organism>
<evidence type="ECO:0000256" key="5">
    <source>
        <dbReference type="SAM" id="MobiDB-lite"/>
    </source>
</evidence>
<comment type="caution">
    <text evidence="6">The sequence shown here is derived from an EMBL/GenBank/DDBJ whole genome shotgun (WGS) entry which is preliminary data.</text>
</comment>
<feature type="region of interest" description="Disordered" evidence="5">
    <location>
        <begin position="142"/>
        <end position="161"/>
    </location>
</feature>